<keyword evidence="1" id="KW-0614">Plasmid</keyword>
<dbReference type="AlphaFoldDB" id="A0A0P0ZHI2"/>
<gene>
    <name evidence="1" type="ORF">EAMY692_p10077</name>
</gene>
<evidence type="ECO:0000313" key="1">
    <source>
        <dbReference type="EMBL" id="CDM08124.1"/>
    </source>
</evidence>
<accession>A0A0P0ZHI2</accession>
<organism evidence="1">
    <name type="scientific">Erwinia amylovora</name>
    <name type="common">Fire blight bacteria</name>
    <dbReference type="NCBI Taxonomy" id="552"/>
    <lineage>
        <taxon>Bacteria</taxon>
        <taxon>Pseudomonadati</taxon>
        <taxon>Pseudomonadota</taxon>
        <taxon>Gammaproteobacteria</taxon>
        <taxon>Enterobacterales</taxon>
        <taxon>Erwiniaceae</taxon>
        <taxon>Erwinia</taxon>
    </lineage>
</organism>
<reference evidence="1" key="1">
    <citation type="submission" date="2013-11" db="EMBL/GenBank/DDBJ databases">
        <title>The novel cryptic plasmid pEA68 of Erwinia amylovora strain 692 and definition of a novel family of plasmids.</title>
        <authorList>
            <person name="Ismail E."/>
            <person name="Blom J."/>
            <person name="Bultreys A."/>
            <person name="Ivanovic M."/>
            <person name="Obradovic A."/>
            <person name="Van Doorn J."/>
            <person name="Bergsma-Vlami M."/>
            <person name="Maes M."/>
            <person name="Willems A."/>
            <person name="Stockwell V."/>
            <person name="Smits T.H.M."/>
            <person name="Pulawska J."/>
        </authorList>
    </citation>
    <scope>NUCLEOTIDE SEQUENCE [LARGE SCALE GENOMIC DNA]</scope>
    <source>
        <strain evidence="1">692</strain>
        <plasmid evidence="1">pEA68</plasmid>
    </source>
</reference>
<name>A0A0P0ZHI2_ERWAM</name>
<proteinExistence type="predicted"/>
<sequence length="116" mass="12608">MTTVTGGRRPLPAPENWKTLRLLAWHEGNLLVSRARLRVTGGVCGDAEHALLMAALVVTDEDVEGVALSPYAADALESINLTACEISEPAWLSALQWSREHHAQIREDDRRAAAGL</sequence>
<geneLocation type="plasmid" evidence="1">
    <name>pEA68</name>
</geneLocation>
<protein>
    <submittedName>
        <fullName evidence="1">Uncharacterized protein</fullName>
    </submittedName>
</protein>
<dbReference type="EMBL" id="HG813238">
    <property type="protein sequence ID" value="CDM08124.1"/>
    <property type="molecule type" value="Genomic_DNA"/>
</dbReference>